<keyword evidence="1" id="KW-0732">Signal</keyword>
<dbReference type="Pfam" id="PF11738">
    <property type="entry name" value="DUF3298"/>
    <property type="match status" value="1"/>
</dbReference>
<keyword evidence="4" id="KW-0858">Xylan degradation</keyword>
<dbReference type="AlphaFoldDB" id="A0A0W0X002"/>
<dbReference type="Pfam" id="PF13739">
    <property type="entry name" value="PdaC"/>
    <property type="match status" value="1"/>
</dbReference>
<dbReference type="GO" id="GO:0016798">
    <property type="term" value="F:hydrolase activity, acting on glycosyl bonds"/>
    <property type="evidence" value="ECO:0007669"/>
    <property type="project" value="UniProtKB-KW"/>
</dbReference>
<organism evidence="4 5">
    <name type="scientific">Legionella oakridgensis</name>
    <dbReference type="NCBI Taxonomy" id="29423"/>
    <lineage>
        <taxon>Bacteria</taxon>
        <taxon>Pseudomonadati</taxon>
        <taxon>Pseudomonadota</taxon>
        <taxon>Gammaproteobacteria</taxon>
        <taxon>Legionellales</taxon>
        <taxon>Legionellaceae</taxon>
        <taxon>Legionella</taxon>
    </lineage>
</organism>
<feature type="signal peptide" evidence="1">
    <location>
        <begin position="1"/>
        <end position="20"/>
    </location>
</feature>
<evidence type="ECO:0000313" key="4">
    <source>
        <dbReference type="EMBL" id="KTD37828.1"/>
    </source>
</evidence>
<dbReference type="RefSeq" id="WP_035893510.1">
    <property type="nucleotide sequence ID" value="NZ_LCUA01000002.1"/>
</dbReference>
<evidence type="ECO:0000259" key="3">
    <source>
        <dbReference type="Pfam" id="PF13739"/>
    </source>
</evidence>
<evidence type="ECO:0000259" key="2">
    <source>
        <dbReference type="Pfam" id="PF11738"/>
    </source>
</evidence>
<dbReference type="InterPro" id="IPR037126">
    <property type="entry name" value="PdaC/RsiV-like_sf"/>
</dbReference>
<feature type="chain" id="PRO_5006916008" evidence="1">
    <location>
        <begin position="21"/>
        <end position="227"/>
    </location>
</feature>
<sequence length="227" mass="25748">MQQKFLVGLVVGLFAQMAFAVSPQTEKIQQETSESIIEISYPAEFSAQRVNEVITSFIQHKKNNFLKMVSKGDNIPASVTSKNSLYIDYKIPYQEHEALSVLFDTSIYYRGAAHPSPALISFNFIHGKQVKLEELFMPDSNYLNRLAKLCQEALMKKKLPTYDLVKEGTKPKKQNFNTWHFSKNGLVIVFNVYQVAPYFVGPQYVELPRSALIDVLNGEIAQAVWGS</sequence>
<dbReference type="GO" id="GO:0045493">
    <property type="term" value="P:xylan catabolic process"/>
    <property type="evidence" value="ECO:0007669"/>
    <property type="project" value="UniProtKB-KW"/>
</dbReference>
<accession>A0A0W0X002</accession>
<keyword evidence="4" id="KW-0326">Glycosidase</keyword>
<dbReference type="Proteomes" id="UP000054858">
    <property type="component" value="Unassembled WGS sequence"/>
</dbReference>
<name>A0A0W0X002_9GAMM</name>
<reference evidence="4 5" key="1">
    <citation type="submission" date="2015-11" db="EMBL/GenBank/DDBJ databases">
        <title>Genomic analysis of 38 Legionella species identifies large and diverse effector repertoires.</title>
        <authorList>
            <person name="Burstein D."/>
            <person name="Amaro F."/>
            <person name="Zusman T."/>
            <person name="Lifshitz Z."/>
            <person name="Cohen O."/>
            <person name="Gilbert J.A."/>
            <person name="Pupko T."/>
            <person name="Shuman H.A."/>
            <person name="Segal G."/>
        </authorList>
    </citation>
    <scope>NUCLEOTIDE SEQUENCE [LARGE SCALE GENOMIC DNA]</scope>
    <source>
        <strain evidence="4 5">Oak Ridge-10</strain>
    </source>
</reference>
<feature type="domain" description="DUF3298" evidence="2">
    <location>
        <begin position="134"/>
        <end position="210"/>
    </location>
</feature>
<proteinExistence type="predicted"/>
<dbReference type="Gene3D" id="3.90.640.20">
    <property type="entry name" value="Heat-shock cognate protein, ATPase"/>
    <property type="match status" value="1"/>
</dbReference>
<comment type="caution">
    <text evidence="4">The sequence shown here is derived from an EMBL/GenBank/DDBJ whole genome shotgun (WGS) entry which is preliminary data.</text>
</comment>
<keyword evidence="4" id="KW-0378">Hydrolase</keyword>
<gene>
    <name evidence="4" type="primary">yjeA</name>
    <name evidence="4" type="ORF">Loak_1504</name>
</gene>
<dbReference type="EMBL" id="LNYP01000029">
    <property type="protein sequence ID" value="KTD37828.1"/>
    <property type="molecule type" value="Genomic_DNA"/>
</dbReference>
<dbReference type="PATRIC" id="fig|29423.5.peg.1578"/>
<evidence type="ECO:0000256" key="1">
    <source>
        <dbReference type="SAM" id="SignalP"/>
    </source>
</evidence>
<keyword evidence="4" id="KW-0119">Carbohydrate metabolism</keyword>
<dbReference type="InterPro" id="IPR025303">
    <property type="entry name" value="PdaC"/>
</dbReference>
<dbReference type="InterPro" id="IPR021729">
    <property type="entry name" value="DUF3298"/>
</dbReference>
<dbReference type="Gene3D" id="3.30.565.40">
    <property type="entry name" value="Fervidobacterium nodosum Rt17-B1 like"/>
    <property type="match status" value="1"/>
</dbReference>
<protein>
    <submittedName>
        <fullName evidence="4">Endo-1,4-beta-xylanase-like protein</fullName>
    </submittedName>
</protein>
<feature type="domain" description="Deacetylase PdaC" evidence="3">
    <location>
        <begin position="33"/>
        <end position="116"/>
    </location>
</feature>
<keyword evidence="4" id="KW-0624">Polysaccharide degradation</keyword>
<evidence type="ECO:0000313" key="5">
    <source>
        <dbReference type="Proteomes" id="UP000054858"/>
    </source>
</evidence>